<feature type="transmembrane region" description="Helical" evidence="2">
    <location>
        <begin position="99"/>
        <end position="127"/>
    </location>
</feature>
<evidence type="ECO:0000313" key="5">
    <source>
        <dbReference type="EMBL" id="KNB73892.1"/>
    </source>
</evidence>
<dbReference type="Pfam" id="PF01478">
    <property type="entry name" value="Peptidase_A24"/>
    <property type="match status" value="1"/>
</dbReference>
<dbReference type="PANTHER" id="PTHR30487">
    <property type="entry name" value="TYPE 4 PREPILIN-LIKE PROTEINS LEADER PEPTIDE-PROCESSING ENZYME"/>
    <property type="match status" value="1"/>
</dbReference>
<dbReference type="Proteomes" id="UP000319578">
    <property type="component" value="Unassembled WGS sequence"/>
</dbReference>
<dbReference type="GO" id="GO:0005886">
    <property type="term" value="C:plasma membrane"/>
    <property type="evidence" value="ECO:0007669"/>
    <property type="project" value="TreeGrafter"/>
</dbReference>
<dbReference type="EMBL" id="LGIQ01000005">
    <property type="protein sequence ID" value="KNB73892.1"/>
    <property type="molecule type" value="Genomic_DNA"/>
</dbReference>
<dbReference type="InterPro" id="IPR000045">
    <property type="entry name" value="Prepilin_IV_endopep_pep"/>
</dbReference>
<dbReference type="OrthoDB" id="9789291at2"/>
<proteinExistence type="inferred from homology"/>
<feature type="domain" description="Prepilin type IV endopeptidase peptidase" evidence="3">
    <location>
        <begin position="20"/>
        <end position="124"/>
    </location>
</feature>
<evidence type="ECO:0000313" key="4">
    <source>
        <dbReference type="EMBL" id="GED71036.1"/>
    </source>
</evidence>
<evidence type="ECO:0000259" key="3">
    <source>
        <dbReference type="Pfam" id="PF01478"/>
    </source>
</evidence>
<feature type="transmembrane region" description="Helical" evidence="2">
    <location>
        <begin position="69"/>
        <end position="87"/>
    </location>
</feature>
<dbReference type="GO" id="GO:0006465">
    <property type="term" value="P:signal peptide processing"/>
    <property type="evidence" value="ECO:0007669"/>
    <property type="project" value="TreeGrafter"/>
</dbReference>
<reference evidence="4 7" key="3">
    <citation type="submission" date="2019-06" db="EMBL/GenBank/DDBJ databases">
        <title>Whole genome shotgun sequence of Brevibacillus reuszeri NBRC 15719.</title>
        <authorList>
            <person name="Hosoyama A."/>
            <person name="Uohara A."/>
            <person name="Ohji S."/>
            <person name="Ichikawa N."/>
        </authorList>
    </citation>
    <scope>NUCLEOTIDE SEQUENCE [LARGE SCALE GENOMIC DNA]</scope>
    <source>
        <strain evidence="4 7">NBRC 15719</strain>
    </source>
</reference>
<dbReference type="STRING" id="54915.ADS79_08160"/>
<dbReference type="InterPro" id="IPR050882">
    <property type="entry name" value="Prepilin_peptidase/N-MTase"/>
</dbReference>
<name>A0A0K9YZ57_9BACL</name>
<dbReference type="EMBL" id="BJON01000019">
    <property type="protein sequence ID" value="GED71036.1"/>
    <property type="molecule type" value="Genomic_DNA"/>
</dbReference>
<feature type="transmembrane region" description="Helical" evidence="2">
    <location>
        <begin position="139"/>
        <end position="158"/>
    </location>
</feature>
<comment type="caution">
    <text evidence="5">The sequence shown here is derived from an EMBL/GenBank/DDBJ whole genome shotgun (WGS) entry which is preliminary data.</text>
</comment>
<evidence type="ECO:0000313" key="7">
    <source>
        <dbReference type="Proteomes" id="UP000319578"/>
    </source>
</evidence>
<keyword evidence="2" id="KW-0812">Transmembrane</keyword>
<keyword evidence="2" id="KW-0472">Membrane</keyword>
<evidence type="ECO:0000256" key="1">
    <source>
        <dbReference type="ARBA" id="ARBA00005801"/>
    </source>
</evidence>
<dbReference type="PANTHER" id="PTHR30487:SF0">
    <property type="entry name" value="PREPILIN LEADER PEPTIDASE_N-METHYLTRANSFERASE-RELATED"/>
    <property type="match status" value="1"/>
</dbReference>
<reference evidence="5" key="2">
    <citation type="submission" date="2015-07" db="EMBL/GenBank/DDBJ databases">
        <title>MeaNS - Measles Nucleotide Surveillance Program.</title>
        <authorList>
            <person name="Tran T."/>
            <person name="Druce J."/>
        </authorList>
    </citation>
    <scope>NUCLEOTIDE SEQUENCE</scope>
    <source>
        <strain evidence="5">DSM 9887</strain>
    </source>
</reference>
<keyword evidence="7" id="KW-1185">Reference proteome</keyword>
<keyword evidence="2" id="KW-1133">Transmembrane helix</keyword>
<dbReference type="RefSeq" id="WP_049737902.1">
    <property type="nucleotide sequence ID" value="NZ_BJON01000019.1"/>
</dbReference>
<sequence length="161" mass="17962">MWFLLEKLRQPDVVQLLVHLLFVGICLYVAWTDLRERRIPNDALLFGFLFTTLLALLFPEAFSWSMHALPAIAFTLGFVLLSLWWPAALGMGDAKLLGLLAYGLGFQAFLSVFTLACTFAFLTALLLLSCKKIKAGGTLPYAPFVAVGMLCELIFHLLDFN</sequence>
<feature type="transmembrane region" description="Helical" evidence="2">
    <location>
        <begin position="43"/>
        <end position="62"/>
    </location>
</feature>
<gene>
    <name evidence="5" type="ORF">ADS79_08160</name>
    <name evidence="4" type="ORF">BRE01_47380</name>
</gene>
<reference evidence="6" key="1">
    <citation type="submission" date="2015-07" db="EMBL/GenBank/DDBJ databases">
        <title>Genome sequencing project for genomic taxonomy and phylogenomics of Bacillus-like bacteria.</title>
        <authorList>
            <person name="Liu B."/>
            <person name="Wang J."/>
            <person name="Zhu Y."/>
            <person name="Liu G."/>
            <person name="Chen Q."/>
            <person name="Chen Z."/>
            <person name="Lan J."/>
            <person name="Che J."/>
            <person name="Ge C."/>
            <person name="Shi H."/>
            <person name="Pan Z."/>
            <person name="Liu X."/>
        </authorList>
    </citation>
    <scope>NUCLEOTIDE SEQUENCE [LARGE SCALE GENOMIC DNA]</scope>
    <source>
        <strain evidence="6">DSM 9887</strain>
    </source>
</reference>
<protein>
    <recommendedName>
        <fullName evidence="3">Prepilin type IV endopeptidase peptidase domain-containing protein</fullName>
    </recommendedName>
</protein>
<dbReference type="PATRIC" id="fig|54915.3.peg.7074"/>
<dbReference type="Proteomes" id="UP000036834">
    <property type="component" value="Unassembled WGS sequence"/>
</dbReference>
<dbReference type="AlphaFoldDB" id="A0A0K9YZ57"/>
<evidence type="ECO:0000313" key="6">
    <source>
        <dbReference type="Proteomes" id="UP000036834"/>
    </source>
</evidence>
<feature type="transmembrane region" description="Helical" evidence="2">
    <location>
        <begin position="12"/>
        <end position="31"/>
    </location>
</feature>
<dbReference type="GO" id="GO:0004190">
    <property type="term" value="F:aspartic-type endopeptidase activity"/>
    <property type="evidence" value="ECO:0007669"/>
    <property type="project" value="InterPro"/>
</dbReference>
<dbReference type="Gene3D" id="1.20.120.1220">
    <property type="match status" value="1"/>
</dbReference>
<accession>A0A0K9YZ57</accession>
<organism evidence="5 6">
    <name type="scientific">Brevibacillus reuszeri</name>
    <dbReference type="NCBI Taxonomy" id="54915"/>
    <lineage>
        <taxon>Bacteria</taxon>
        <taxon>Bacillati</taxon>
        <taxon>Bacillota</taxon>
        <taxon>Bacilli</taxon>
        <taxon>Bacillales</taxon>
        <taxon>Paenibacillaceae</taxon>
        <taxon>Brevibacillus</taxon>
    </lineage>
</organism>
<evidence type="ECO:0000256" key="2">
    <source>
        <dbReference type="SAM" id="Phobius"/>
    </source>
</evidence>
<comment type="similarity">
    <text evidence="1">Belongs to the peptidase A24 family.</text>
</comment>